<accession>A0ABR6VGT8</accession>
<proteinExistence type="predicted"/>
<feature type="transmembrane region" description="Helical" evidence="1">
    <location>
        <begin position="46"/>
        <end position="67"/>
    </location>
</feature>
<dbReference type="EMBL" id="JACOGK010000008">
    <property type="protein sequence ID" value="MBC3536450.1"/>
    <property type="molecule type" value="Genomic_DNA"/>
</dbReference>
<organism evidence="2 3">
    <name type="scientific">Megasphaera hominis</name>
    <dbReference type="NCBI Taxonomy" id="159836"/>
    <lineage>
        <taxon>Bacteria</taxon>
        <taxon>Bacillati</taxon>
        <taxon>Bacillota</taxon>
        <taxon>Negativicutes</taxon>
        <taxon>Veillonellales</taxon>
        <taxon>Veillonellaceae</taxon>
        <taxon>Megasphaera</taxon>
    </lineage>
</organism>
<keyword evidence="1" id="KW-0472">Membrane</keyword>
<keyword evidence="3" id="KW-1185">Reference proteome</keyword>
<evidence type="ECO:0000256" key="1">
    <source>
        <dbReference type="SAM" id="Phobius"/>
    </source>
</evidence>
<dbReference type="Proteomes" id="UP000606870">
    <property type="component" value="Unassembled WGS sequence"/>
</dbReference>
<name>A0ABR6VGT8_9FIRM</name>
<dbReference type="InterPro" id="IPR032820">
    <property type="entry name" value="ATPase_put"/>
</dbReference>
<keyword evidence="1" id="KW-1133">Transmembrane helix</keyword>
<keyword evidence="1" id="KW-0812">Transmembrane</keyword>
<dbReference type="RefSeq" id="WP_186502610.1">
    <property type="nucleotide sequence ID" value="NZ_JACOGK010000008.1"/>
</dbReference>
<evidence type="ECO:0000313" key="2">
    <source>
        <dbReference type="EMBL" id="MBC3536450.1"/>
    </source>
</evidence>
<reference evidence="2 3" key="1">
    <citation type="submission" date="2020-08" db="EMBL/GenBank/DDBJ databases">
        <authorList>
            <person name="Liu C."/>
            <person name="Sun Q."/>
        </authorList>
    </citation>
    <scope>NUCLEOTIDE SEQUENCE [LARGE SCALE GENOMIC DNA]</scope>
    <source>
        <strain evidence="2 3">NSJ-59</strain>
    </source>
</reference>
<gene>
    <name evidence="2" type="ORF">H8J70_04195</name>
</gene>
<sequence length="83" mass="9353">MHKRKDHNNMDIWNIAVTAGSMGMTLFVSMCVGIFCGYWIDSHAGTTPWGLIIGGFFGAATGFWGLYKKALRYMNEDSHRHHS</sequence>
<protein>
    <submittedName>
        <fullName evidence="2">AtpZ/AtpI family protein</fullName>
    </submittedName>
</protein>
<feature type="transmembrane region" description="Helical" evidence="1">
    <location>
        <begin position="12"/>
        <end position="40"/>
    </location>
</feature>
<comment type="caution">
    <text evidence="2">The sequence shown here is derived from an EMBL/GenBank/DDBJ whole genome shotgun (WGS) entry which is preliminary data.</text>
</comment>
<dbReference type="Pfam" id="PF09527">
    <property type="entry name" value="ATPase_gene1"/>
    <property type="match status" value="1"/>
</dbReference>
<evidence type="ECO:0000313" key="3">
    <source>
        <dbReference type="Proteomes" id="UP000606870"/>
    </source>
</evidence>